<dbReference type="RefSeq" id="WP_005912644.1">
    <property type="nucleotide sequence ID" value="NZ_KQ235738.1"/>
</dbReference>
<evidence type="ECO:0000313" key="8">
    <source>
        <dbReference type="EMBL" id="EEO40977.1"/>
    </source>
</evidence>
<dbReference type="InterPro" id="IPR035251">
    <property type="entry name" value="ShlB_POTRA"/>
</dbReference>
<dbReference type="Gene3D" id="3.10.20.310">
    <property type="entry name" value="membrane protein fhac"/>
    <property type="match status" value="1"/>
</dbReference>
<dbReference type="PANTHER" id="PTHR34597:SF3">
    <property type="entry name" value="OUTER MEMBRANE TRANSPORTER CDIB"/>
    <property type="match status" value="1"/>
</dbReference>
<keyword evidence="1" id="KW-1134">Transmembrane beta strand</keyword>
<feature type="domain" description="Polypeptide-transport-associated ShlB-type" evidence="6">
    <location>
        <begin position="60"/>
        <end position="133"/>
    </location>
</feature>
<evidence type="ECO:0000256" key="4">
    <source>
        <dbReference type="SAM" id="SignalP"/>
    </source>
</evidence>
<sequence>MFRKIFLLSLLIFSLSYAVDEIDIEKRRQKQQDFDNLIKSQDFSVPKNIGDNEQKNLILNVNSIDLEGNTIFEDFQIEAILRRYVGKAKDIYALINELENKYIEKGYVTTKVGLNTEKSDFENGNISLFVLEGKIDKVFYDGKENKFKTFITFPQRENNILNIRDLDQGIDNLGDNSKMDIKASDKNEYSNIYIKRDNKPISFGINYNDLGQFDTSRHRLRYFLNTHNIFGLNESLDFSYQNKLQRQYKERDTKNFSFGVSVPFKYWTFSYSYDSSEYLRTINVQNRKYRATGKTKNQTFAIRKMLHRNENHKIDIGAKITLKDSKNYIDDVRLVSSSRKLSVLTVDTTYTGRILSGLLSTNVGVSFGLERFAANKDKEEWFRNEYTPKAQFRKYNVNISWYKPIDKFYYKINVGGQYSKDILYSQEKIGIGDDTTVRGFKDESTQGDKGFYIRNEIGYKGNQFLEPYIAYDYGRVFNNKVNEDKVETLQGVAIGIKGYFKGFEGSFTLAKPIDKPRYFKNNRPVAYTTITYRF</sequence>
<keyword evidence="3" id="KW-0998">Cell outer membrane</keyword>
<dbReference type="Pfam" id="PF17287">
    <property type="entry name" value="POTRA_3"/>
    <property type="match status" value="1"/>
</dbReference>
<dbReference type="PIRSF" id="PIRSF029745">
    <property type="entry name" value="FhaC"/>
    <property type="match status" value="1"/>
</dbReference>
<dbReference type="eggNOG" id="COG2831">
    <property type="taxonomic scope" value="Bacteria"/>
</dbReference>
<feature type="chain" id="PRO_5005625231" description="Hemolysin activator protein" evidence="4">
    <location>
        <begin position="19"/>
        <end position="534"/>
    </location>
</feature>
<reference evidence="8 9" key="1">
    <citation type="submission" date="2011-10" db="EMBL/GenBank/DDBJ databases">
        <title>The Genome Sequence of Fusobacterium sp. 4_1_13.</title>
        <authorList>
            <consortium name="The Broad Institute Genome Sequencing Platform"/>
            <person name="Earl A."/>
            <person name="Ward D."/>
            <person name="Feldgarden M."/>
            <person name="Gevers D."/>
            <person name="Strauss J."/>
            <person name="Ambrose C."/>
            <person name="Allen-Vercoe E."/>
            <person name="Young S.K."/>
            <person name="Zeng Q."/>
            <person name="Gargeya S."/>
            <person name="Fitzgerald M."/>
            <person name="Haas B."/>
            <person name="Abouelleil A."/>
            <person name="Alvarado L."/>
            <person name="Arachchi H.M."/>
            <person name="Berlin A."/>
            <person name="Brown A."/>
            <person name="Chapman S.B."/>
            <person name="Chen Z."/>
            <person name="Dunbar C."/>
            <person name="Freedman E."/>
            <person name="Gearin G."/>
            <person name="Goldberg J."/>
            <person name="Griggs A."/>
            <person name="Gujja S."/>
            <person name="Heiman D."/>
            <person name="Howarth C."/>
            <person name="Larson L."/>
            <person name="Lui A."/>
            <person name="MacDonald P.J."/>
            <person name="Montmayeur A."/>
            <person name="Murphy C."/>
            <person name="Neiman D."/>
            <person name="Pearson M."/>
            <person name="Priest M."/>
            <person name="Roberts A."/>
            <person name="Saif S."/>
            <person name="Shea T."/>
            <person name="Shenoy N."/>
            <person name="Sisk P."/>
            <person name="Stolte C."/>
            <person name="Sykes S."/>
            <person name="Wortman J."/>
            <person name="Nusbaum C."/>
            <person name="Birren B."/>
        </authorList>
    </citation>
    <scope>NUCLEOTIDE SEQUENCE [LARGE SCALE GENOMIC DNA]</scope>
    <source>
        <strain evidence="8 9">4_1_13</strain>
    </source>
</reference>
<accession>A0A0M1VX20</accession>
<protein>
    <recommendedName>
        <fullName evidence="10">Hemolysin activator protein</fullName>
    </recommendedName>
</protein>
<dbReference type="EMBL" id="ACDE02000023">
    <property type="protein sequence ID" value="EEO40977.1"/>
    <property type="molecule type" value="Genomic_DNA"/>
</dbReference>
<evidence type="ECO:0000256" key="1">
    <source>
        <dbReference type="ARBA" id="ARBA00022452"/>
    </source>
</evidence>
<dbReference type="FunFam" id="3.10.20.310:FF:000036">
    <property type="entry name" value="POTRA domain protein, ShlB-type"/>
    <property type="match status" value="1"/>
</dbReference>
<dbReference type="GO" id="GO:0046819">
    <property type="term" value="P:protein secretion by the type V secretion system"/>
    <property type="evidence" value="ECO:0007669"/>
    <property type="project" value="TreeGrafter"/>
</dbReference>
<feature type="domain" description="Haemolysin activator HlyB C-terminal" evidence="5">
    <location>
        <begin position="189"/>
        <end position="498"/>
    </location>
</feature>
<dbReference type="Pfam" id="PF03865">
    <property type="entry name" value="ShlB"/>
    <property type="match status" value="1"/>
</dbReference>
<evidence type="ECO:0000259" key="7">
    <source>
        <dbReference type="Pfam" id="PF17287"/>
    </source>
</evidence>
<dbReference type="PANTHER" id="PTHR34597">
    <property type="entry name" value="SLR1661 PROTEIN"/>
    <property type="match status" value="1"/>
</dbReference>
<dbReference type="GO" id="GO:0098046">
    <property type="term" value="C:type V protein secretion system complex"/>
    <property type="evidence" value="ECO:0007669"/>
    <property type="project" value="TreeGrafter"/>
</dbReference>
<evidence type="ECO:0000256" key="3">
    <source>
        <dbReference type="ARBA" id="ARBA00023237"/>
    </source>
</evidence>
<dbReference type="InterPro" id="IPR051544">
    <property type="entry name" value="TPS_OM_transporter"/>
</dbReference>
<evidence type="ECO:0008006" key="10">
    <source>
        <dbReference type="Google" id="ProtNLM"/>
    </source>
</evidence>
<dbReference type="GO" id="GO:0008320">
    <property type="term" value="F:protein transmembrane transporter activity"/>
    <property type="evidence" value="ECO:0007669"/>
    <property type="project" value="TreeGrafter"/>
</dbReference>
<organism evidence="8 9">
    <name type="scientific">Fusobacterium vincentii 4_1_13</name>
    <dbReference type="NCBI Taxonomy" id="469606"/>
    <lineage>
        <taxon>Bacteria</taxon>
        <taxon>Fusobacteriati</taxon>
        <taxon>Fusobacteriota</taxon>
        <taxon>Fusobacteriia</taxon>
        <taxon>Fusobacteriales</taxon>
        <taxon>Fusobacteriaceae</taxon>
        <taxon>Fusobacterium</taxon>
    </lineage>
</organism>
<dbReference type="AlphaFoldDB" id="A0A0M1VX20"/>
<gene>
    <name evidence="8" type="ORF">FSCG_01690</name>
</gene>
<keyword evidence="2" id="KW-0812">Transmembrane</keyword>
<evidence type="ECO:0000256" key="2">
    <source>
        <dbReference type="ARBA" id="ARBA00022692"/>
    </source>
</evidence>
<dbReference type="HOGENOM" id="CLU_020581_4_0_0"/>
<evidence type="ECO:0000313" key="9">
    <source>
        <dbReference type="Proteomes" id="UP000004925"/>
    </source>
</evidence>
<keyword evidence="4" id="KW-0732">Signal</keyword>
<comment type="caution">
    <text evidence="8">The sequence shown here is derived from an EMBL/GenBank/DDBJ whole genome shotgun (WGS) entry which is preliminary data.</text>
</comment>
<dbReference type="Pfam" id="PF08479">
    <property type="entry name" value="POTRA_2"/>
    <property type="match status" value="1"/>
</dbReference>
<dbReference type="Gene3D" id="2.40.160.50">
    <property type="entry name" value="membrane protein fhac: a member of the omp85/tpsb transporter family"/>
    <property type="match status" value="1"/>
</dbReference>
<proteinExistence type="predicted"/>
<evidence type="ECO:0000259" key="5">
    <source>
        <dbReference type="Pfam" id="PF03865"/>
    </source>
</evidence>
<evidence type="ECO:0000259" key="6">
    <source>
        <dbReference type="Pfam" id="PF08479"/>
    </source>
</evidence>
<name>A0A0M1VX20_FUSVC</name>
<feature type="signal peptide" evidence="4">
    <location>
        <begin position="1"/>
        <end position="18"/>
    </location>
</feature>
<dbReference type="InterPro" id="IPR013686">
    <property type="entry name" value="Polypept-transport_assoc_ShlB"/>
</dbReference>
<dbReference type="InterPro" id="IPR027282">
    <property type="entry name" value="TPS"/>
</dbReference>
<feature type="domain" description="ShlB POTRA" evidence="7">
    <location>
        <begin position="134"/>
        <end position="173"/>
    </location>
</feature>
<keyword evidence="1" id="KW-0472">Membrane</keyword>
<dbReference type="InterPro" id="IPR005565">
    <property type="entry name" value="Hemolysn_activator_HlyB_C"/>
</dbReference>
<dbReference type="Proteomes" id="UP000004925">
    <property type="component" value="Unassembled WGS sequence"/>
</dbReference>